<dbReference type="SUPFAM" id="SSF53448">
    <property type="entry name" value="Nucleotide-diphospho-sugar transferases"/>
    <property type="match status" value="1"/>
</dbReference>
<proteinExistence type="inferred from homology"/>
<dbReference type="InterPro" id="IPR029044">
    <property type="entry name" value="Nucleotide-diphossugar_trans"/>
</dbReference>
<gene>
    <name evidence="2" type="ORF">PV11_00416</name>
</gene>
<evidence type="ECO:0000313" key="3">
    <source>
        <dbReference type="Proteomes" id="UP000053599"/>
    </source>
</evidence>
<dbReference type="PANTHER" id="PTHR31834:SF10">
    <property type="entry name" value="TRANSFERASE, PUTATIVE (AFU_ORTHOLOGUE AFUA_8G02040)-RELATED"/>
    <property type="match status" value="1"/>
</dbReference>
<dbReference type="GO" id="GO:0006487">
    <property type="term" value="P:protein N-linked glycosylation"/>
    <property type="evidence" value="ECO:0007669"/>
    <property type="project" value="TreeGrafter"/>
</dbReference>
<dbReference type="AlphaFoldDB" id="A0A0D1ZCY3"/>
<dbReference type="EMBL" id="KN846951">
    <property type="protein sequence ID" value="KIV84643.1"/>
    <property type="molecule type" value="Genomic_DNA"/>
</dbReference>
<dbReference type="InterPro" id="IPR007577">
    <property type="entry name" value="GlycoTrfase_DXD_sugar-bd_CS"/>
</dbReference>
<reference evidence="2 3" key="1">
    <citation type="submission" date="2015-01" db="EMBL/GenBank/DDBJ databases">
        <title>The Genome Sequence of Exophiala sideris CBS121828.</title>
        <authorList>
            <consortium name="The Broad Institute Genomics Platform"/>
            <person name="Cuomo C."/>
            <person name="de Hoog S."/>
            <person name="Gorbushina A."/>
            <person name="Stielow B."/>
            <person name="Teixiera M."/>
            <person name="Abouelleil A."/>
            <person name="Chapman S.B."/>
            <person name="Priest M."/>
            <person name="Young S.K."/>
            <person name="Wortman J."/>
            <person name="Nusbaum C."/>
            <person name="Birren B."/>
        </authorList>
    </citation>
    <scope>NUCLEOTIDE SEQUENCE [LARGE SCALE GENOMIC DNA]</scope>
    <source>
        <strain evidence="2 3">CBS 121828</strain>
    </source>
</reference>
<dbReference type="GO" id="GO:0000136">
    <property type="term" value="C:mannan polymerase complex"/>
    <property type="evidence" value="ECO:0007669"/>
    <property type="project" value="TreeGrafter"/>
</dbReference>
<accession>A0A0D1ZCY3</accession>
<name>A0A0D1ZCY3_9EURO</name>
<dbReference type="GO" id="GO:0000009">
    <property type="term" value="F:alpha-1,6-mannosyltransferase activity"/>
    <property type="evidence" value="ECO:0007669"/>
    <property type="project" value="InterPro"/>
</dbReference>
<dbReference type="Gene3D" id="3.90.550.20">
    <property type="match status" value="1"/>
</dbReference>
<evidence type="ECO:0000313" key="2">
    <source>
        <dbReference type="EMBL" id="KIV84643.1"/>
    </source>
</evidence>
<dbReference type="Proteomes" id="UP000053599">
    <property type="component" value="Unassembled WGS sequence"/>
</dbReference>
<dbReference type="OrthoDB" id="1577640at2759"/>
<dbReference type="PANTHER" id="PTHR31834">
    <property type="entry name" value="INITIATION-SPECIFIC ALPHA-1,6-MANNOSYLTRANSFERASE"/>
    <property type="match status" value="1"/>
</dbReference>
<dbReference type="InterPro" id="IPR039367">
    <property type="entry name" value="Och1-like"/>
</dbReference>
<organism evidence="2 3">
    <name type="scientific">Exophiala sideris</name>
    <dbReference type="NCBI Taxonomy" id="1016849"/>
    <lineage>
        <taxon>Eukaryota</taxon>
        <taxon>Fungi</taxon>
        <taxon>Dikarya</taxon>
        <taxon>Ascomycota</taxon>
        <taxon>Pezizomycotina</taxon>
        <taxon>Eurotiomycetes</taxon>
        <taxon>Chaetothyriomycetidae</taxon>
        <taxon>Chaetothyriales</taxon>
        <taxon>Herpotrichiellaceae</taxon>
        <taxon>Exophiala</taxon>
    </lineage>
</organism>
<comment type="similarity">
    <text evidence="1">Belongs to the glycosyltransferase 32 family.</text>
</comment>
<protein>
    <submittedName>
        <fullName evidence="2">Uncharacterized protein</fullName>
    </submittedName>
</protein>
<dbReference type="STRING" id="1016849.A0A0D1ZCY3"/>
<dbReference type="Pfam" id="PF04488">
    <property type="entry name" value="Gly_transf_sug"/>
    <property type="match status" value="1"/>
</dbReference>
<evidence type="ECO:0000256" key="1">
    <source>
        <dbReference type="ARBA" id="ARBA00009003"/>
    </source>
</evidence>
<sequence length="386" mass="42899">MAPAEVRKSSCLPDSQLYRPTQGNELTNTSSLAWYIPPHWLSSEHIQPQTILEAASIASRAAKANPKHRTMSNCAIPLIIHQTWKNRRIQTWSTLLRYCVEKWLERVLADEVAYFFWDDDGIMMALEALEPDFVASFMALPVNVERMDVFRILVLKWFGGIYADVDTLPLRKPAMWVTGSDIEPWTDDVTGAQYNSTASVSLILGIEADTDPASDSYWRMGYFYPIQLTQWALAASSGQPVLLRFMDQLSTQLQAVTNDNNGSLDSPAAIKELQRIGPLALTGPAAITAVTQKWLHAQIGLRWNALSGLLDNGRSKLVHDVLILPISAFRYVCTPLFPGRARYPVSLISMATVPAVVVIATWEAGRSRILRRVYGTALRGPGAPST</sequence>
<dbReference type="HOGENOM" id="CLU_022381_1_0_1"/>